<accession>A0A3S1AMJ2</accession>
<dbReference type="PROSITE" id="PS00455">
    <property type="entry name" value="AMP_BINDING"/>
    <property type="match status" value="1"/>
</dbReference>
<dbReference type="InterPro" id="IPR045851">
    <property type="entry name" value="AMP-bd_C_sf"/>
</dbReference>
<proteinExistence type="inferred from homology"/>
<dbReference type="Gene3D" id="2.30.38.10">
    <property type="entry name" value="Luciferase, Domain 3"/>
    <property type="match status" value="1"/>
</dbReference>
<dbReference type="Gene3D" id="1.10.1200.10">
    <property type="entry name" value="ACP-like"/>
    <property type="match status" value="1"/>
</dbReference>
<keyword evidence="3" id="KW-0596">Phosphopantetheine</keyword>
<sequence length="1527" mass="173498">MKNIECFYPLSPMQQGILFHSLYASNPGMYCDEFSCNIQGNLNPLIFQQAWQQLVEHHPILRTSFVWEGLKEPTQVVHNQVKLPIEQHDWRLITKLEQQKRIQAFQNAEQQGFTLSQAPLMHLTLIRLADTDYLFIWRRHHLLLDGWSASLLLDEVFKLYQALNEGKDFHFKQPRAYRDYIAWLQQQDLVAAETFWRQRLQGFTAPTSLTVQKPKCNSSQDKDYTQQQLQLSTAETAALQSWTKQQHLTLSTVMHGAWAILLSRYSGEKDVLFGSVVSGRGALAGSESMVGVLINTLPMRVYINPKEELLQWLKQLQIQQNETRCFECCPLVEIQQWSDVSVAPLFENIFNFQNYPIGFSQTPQVGLNISDIRTCIHPHYPLTASVKVDSELLLEICYNCGYFEQSTINKMLGHFRTLLLSMIVNQQQHLEDLPLLTEAECHQQLVEWNSTKVDYPQVCIHQLFQAQVEKTPDKVAVVFEQEQLTYRELNARANQLAHYLQALGVGAEVLVGICIERSLDMIVALLGILKAGGVYVPLDPAYPHARLAFMLEDAQVSVLLTQQNLLANLPKHQAKLVCLDTEWEKIVQENTCNPIHCTTTENLAYVIYTSGSTGKPKGVQIPHGAVVNFLTSMRQTPGITQEDTLLSVTTLSFDIAALELYLPLIVGARLVIVSREDTIDGTKLLKKLTSSSVTVMQATPATWRMLLAAGWQTGGQLNRQLKILCGGEALDSCLAQQLLERSSEVWNLYGPTETTIWSVVQKVSQKLEEGVISIGRPIANTQLYILDQHHQLVPVGVMGELHIGGAGVARGYLNQPELTAQKFIPHPLQKDSSSLWYKTGDLARYLPDGTVEFLGRIDNQVKLRGFRIELGEIETLLNQHPAVNNSVVIVREDEPGHQLLVAYVVFNLSESNQLPEITQLRRHLQNKLPSYMVPSVFVQLETLPITPNGKLDRRALPKPNSSNLHLEGLQNTFVAPRHLVEELLAGIWLQVLNVPQVGIYDNFFELGGHSLLATQVVSRVRKTFDIDLPLQCLFESSTVAALATVINSSIKQEIPSIKCVERDYYLPLSFAQTRLWLLEQINQSSLNYNEIFAVQLIGLLDIDVLEQSINEIIRRHELLRTSFSVVDGQPFQFITPDVTVKVLVVDRQAEIQQLIDEESLRSFDLAKAPLLRCVIMRVSEQEHILLFTIHHIVSDAWSIGVFVREFAALYTAFLDKKPSPLPELPIQYADFAVWQRQWLQGETLETLLTYWKKQLGNNLPILQLPTARPRTEIKTNRGASQTFVIPSHLSQALQTLSRQEGVTLFMTLLASFQVLLQRYTNQDDIVVGTDIANRNRAELEPLIGFFVNLLVLRTYLGENPSFRELLKRVRSCTLEAYAHQDLPFDQLVKALQPERNLSNIPPLFQVLFVLQNAPMPALELPGLTLNVLEVENKIARFDLALFLTETEQGIVGKWKYNADLFDFAIIARMTNHFQTLLNNVVVQPNARINTLEMFTEAEKKEQNMQRRERQTFKREKFISIVPKTIDL</sequence>
<dbReference type="FunFam" id="1.10.1200.10:FF:000005">
    <property type="entry name" value="Nonribosomal peptide synthetase 1"/>
    <property type="match status" value="1"/>
</dbReference>
<dbReference type="Pfam" id="PF00501">
    <property type="entry name" value="AMP-binding"/>
    <property type="match status" value="1"/>
</dbReference>
<keyword evidence="4" id="KW-0597">Phosphoprotein</keyword>
<gene>
    <name evidence="6" type="ORF">DSM106972_045650</name>
</gene>
<reference evidence="6" key="2">
    <citation type="journal article" date="2019" name="Genome Biol. Evol.">
        <title>Day and night: Metabolic profiles and evolutionary relationships of six axenic non-marine cyanobacteria.</title>
        <authorList>
            <person name="Will S.E."/>
            <person name="Henke P."/>
            <person name="Boedeker C."/>
            <person name="Huang S."/>
            <person name="Brinkmann H."/>
            <person name="Rohde M."/>
            <person name="Jarek M."/>
            <person name="Friedl T."/>
            <person name="Seufert S."/>
            <person name="Schumacher M."/>
            <person name="Overmann J."/>
            <person name="Neumann-Schaal M."/>
            <person name="Petersen J."/>
        </authorList>
    </citation>
    <scope>NUCLEOTIDE SEQUENCE [LARGE SCALE GENOMIC DNA]</scope>
    <source>
        <strain evidence="6">PCC 7102</strain>
    </source>
</reference>
<dbReference type="Gene3D" id="3.30.559.10">
    <property type="entry name" value="Chloramphenicol acetyltransferase-like domain"/>
    <property type="match status" value="2"/>
</dbReference>
<dbReference type="NCBIfam" id="TIGR01733">
    <property type="entry name" value="AA-adenyl-dom"/>
    <property type="match status" value="1"/>
</dbReference>
<comment type="similarity">
    <text evidence="2">Belongs to the ATP-dependent AMP-binding enzyme family.</text>
</comment>
<dbReference type="OrthoDB" id="9757538at2"/>
<reference evidence="6" key="1">
    <citation type="submission" date="2018-12" db="EMBL/GenBank/DDBJ databases">
        <authorList>
            <person name="Will S."/>
            <person name="Neumann-Schaal M."/>
            <person name="Henke P."/>
        </authorList>
    </citation>
    <scope>NUCLEOTIDE SEQUENCE</scope>
    <source>
        <strain evidence="6">PCC 7102</strain>
    </source>
</reference>
<dbReference type="FunFam" id="3.40.50.980:FF:000001">
    <property type="entry name" value="Non-ribosomal peptide synthetase"/>
    <property type="match status" value="1"/>
</dbReference>
<dbReference type="InterPro" id="IPR000873">
    <property type="entry name" value="AMP-dep_synth/lig_dom"/>
</dbReference>
<dbReference type="InterPro" id="IPR006162">
    <property type="entry name" value="Ppantetheine_attach_site"/>
</dbReference>
<evidence type="ECO:0000256" key="1">
    <source>
        <dbReference type="ARBA" id="ARBA00001957"/>
    </source>
</evidence>
<dbReference type="InterPro" id="IPR036736">
    <property type="entry name" value="ACP-like_sf"/>
</dbReference>
<evidence type="ECO:0000256" key="3">
    <source>
        <dbReference type="ARBA" id="ARBA00022450"/>
    </source>
</evidence>
<dbReference type="EMBL" id="RSCL01000011">
    <property type="protein sequence ID" value="RUT04337.1"/>
    <property type="molecule type" value="Genomic_DNA"/>
</dbReference>
<dbReference type="Proteomes" id="UP000271624">
    <property type="component" value="Unassembled WGS sequence"/>
</dbReference>
<dbReference type="Gene3D" id="3.30.559.30">
    <property type="entry name" value="Nonribosomal peptide synthetase, condensation domain"/>
    <property type="match status" value="2"/>
</dbReference>
<dbReference type="SUPFAM" id="SSF52777">
    <property type="entry name" value="CoA-dependent acyltransferases"/>
    <property type="match status" value="4"/>
</dbReference>
<protein>
    <recommendedName>
        <fullName evidence="5">Carrier domain-containing protein</fullName>
    </recommendedName>
</protein>
<dbReference type="InterPro" id="IPR009081">
    <property type="entry name" value="PP-bd_ACP"/>
</dbReference>
<dbReference type="Pfam" id="PF00550">
    <property type="entry name" value="PP-binding"/>
    <property type="match status" value="1"/>
</dbReference>
<dbReference type="CDD" id="cd19543">
    <property type="entry name" value="DCL_NRPS"/>
    <property type="match status" value="1"/>
</dbReference>
<dbReference type="SUPFAM" id="SSF47336">
    <property type="entry name" value="ACP-like"/>
    <property type="match status" value="1"/>
</dbReference>
<dbReference type="CDD" id="cd12116">
    <property type="entry name" value="A_NRPS_Ta1_like"/>
    <property type="match status" value="1"/>
</dbReference>
<dbReference type="Pfam" id="PF13193">
    <property type="entry name" value="AMP-binding_C"/>
    <property type="match status" value="1"/>
</dbReference>
<dbReference type="GO" id="GO:0005829">
    <property type="term" value="C:cytosol"/>
    <property type="evidence" value="ECO:0007669"/>
    <property type="project" value="TreeGrafter"/>
</dbReference>
<dbReference type="InterPro" id="IPR001242">
    <property type="entry name" value="Condensation_dom"/>
</dbReference>
<evidence type="ECO:0000313" key="7">
    <source>
        <dbReference type="Proteomes" id="UP000271624"/>
    </source>
</evidence>
<dbReference type="Gene3D" id="3.30.300.30">
    <property type="match status" value="1"/>
</dbReference>
<comment type="cofactor">
    <cofactor evidence="1">
        <name>pantetheine 4'-phosphate</name>
        <dbReference type="ChEBI" id="CHEBI:47942"/>
    </cofactor>
</comment>
<dbReference type="GO" id="GO:0031177">
    <property type="term" value="F:phosphopantetheine binding"/>
    <property type="evidence" value="ECO:0007669"/>
    <property type="project" value="InterPro"/>
</dbReference>
<keyword evidence="7" id="KW-1185">Reference proteome</keyword>
<dbReference type="PANTHER" id="PTHR45527:SF1">
    <property type="entry name" value="FATTY ACID SYNTHASE"/>
    <property type="match status" value="1"/>
</dbReference>
<dbReference type="InterPro" id="IPR020806">
    <property type="entry name" value="PKS_PP-bd"/>
</dbReference>
<dbReference type="PANTHER" id="PTHR45527">
    <property type="entry name" value="NONRIBOSOMAL PEPTIDE SYNTHETASE"/>
    <property type="match status" value="1"/>
</dbReference>
<evidence type="ECO:0000256" key="4">
    <source>
        <dbReference type="ARBA" id="ARBA00022553"/>
    </source>
</evidence>
<dbReference type="PROSITE" id="PS00012">
    <property type="entry name" value="PHOSPHOPANTETHEINE"/>
    <property type="match status" value="1"/>
</dbReference>
<organism evidence="6 7">
    <name type="scientific">Dulcicalothrix desertica PCC 7102</name>
    <dbReference type="NCBI Taxonomy" id="232991"/>
    <lineage>
        <taxon>Bacteria</taxon>
        <taxon>Bacillati</taxon>
        <taxon>Cyanobacteriota</taxon>
        <taxon>Cyanophyceae</taxon>
        <taxon>Nostocales</taxon>
        <taxon>Calotrichaceae</taxon>
        <taxon>Dulcicalothrix</taxon>
    </lineage>
</organism>
<evidence type="ECO:0000313" key="6">
    <source>
        <dbReference type="EMBL" id="RUT04337.1"/>
    </source>
</evidence>
<dbReference type="GO" id="GO:0043041">
    <property type="term" value="P:amino acid activation for nonribosomal peptide biosynthetic process"/>
    <property type="evidence" value="ECO:0007669"/>
    <property type="project" value="TreeGrafter"/>
</dbReference>
<dbReference type="FunFam" id="3.30.300.30:FF:000010">
    <property type="entry name" value="Enterobactin synthetase component F"/>
    <property type="match status" value="1"/>
</dbReference>
<dbReference type="InterPro" id="IPR025110">
    <property type="entry name" value="AMP-bd_C"/>
</dbReference>
<dbReference type="GO" id="GO:0008610">
    <property type="term" value="P:lipid biosynthetic process"/>
    <property type="evidence" value="ECO:0007669"/>
    <property type="project" value="UniProtKB-ARBA"/>
</dbReference>
<dbReference type="InterPro" id="IPR010071">
    <property type="entry name" value="AA_adenyl_dom"/>
</dbReference>
<feature type="domain" description="Carrier" evidence="5">
    <location>
        <begin position="975"/>
        <end position="1050"/>
    </location>
</feature>
<evidence type="ECO:0000259" key="5">
    <source>
        <dbReference type="PROSITE" id="PS50075"/>
    </source>
</evidence>
<dbReference type="PROSITE" id="PS50075">
    <property type="entry name" value="CARRIER"/>
    <property type="match status" value="1"/>
</dbReference>
<dbReference type="Pfam" id="PF00668">
    <property type="entry name" value="Condensation"/>
    <property type="match status" value="2"/>
</dbReference>
<comment type="caution">
    <text evidence="6">The sequence shown here is derived from an EMBL/GenBank/DDBJ whole genome shotgun (WGS) entry which is preliminary data.</text>
</comment>
<dbReference type="GO" id="GO:0003824">
    <property type="term" value="F:catalytic activity"/>
    <property type="evidence" value="ECO:0007669"/>
    <property type="project" value="InterPro"/>
</dbReference>
<dbReference type="InterPro" id="IPR023213">
    <property type="entry name" value="CAT-like_dom_sf"/>
</dbReference>
<evidence type="ECO:0000256" key="2">
    <source>
        <dbReference type="ARBA" id="ARBA00006432"/>
    </source>
</evidence>
<dbReference type="SMART" id="SM00823">
    <property type="entry name" value="PKS_PP"/>
    <property type="match status" value="1"/>
</dbReference>
<dbReference type="FunFam" id="2.30.38.10:FF:000001">
    <property type="entry name" value="Non-ribosomal peptide synthetase PvdI"/>
    <property type="match status" value="1"/>
</dbReference>
<dbReference type="GO" id="GO:0044550">
    <property type="term" value="P:secondary metabolite biosynthetic process"/>
    <property type="evidence" value="ECO:0007669"/>
    <property type="project" value="UniProtKB-ARBA"/>
</dbReference>
<dbReference type="SUPFAM" id="SSF56801">
    <property type="entry name" value="Acetyl-CoA synthetase-like"/>
    <property type="match status" value="1"/>
</dbReference>
<dbReference type="Gene3D" id="3.40.50.980">
    <property type="match status" value="2"/>
</dbReference>
<dbReference type="InterPro" id="IPR020845">
    <property type="entry name" value="AMP-binding_CS"/>
</dbReference>
<dbReference type="RefSeq" id="WP_127082947.1">
    <property type="nucleotide sequence ID" value="NZ_RSCL01000011.1"/>
</dbReference>
<dbReference type="CDD" id="cd19531">
    <property type="entry name" value="LCL_NRPS-like"/>
    <property type="match status" value="1"/>
</dbReference>
<dbReference type="FunFam" id="3.40.50.12780:FF:000012">
    <property type="entry name" value="Non-ribosomal peptide synthetase"/>
    <property type="match status" value="1"/>
</dbReference>
<name>A0A3S1AMJ2_9CYAN</name>